<proteinExistence type="predicted"/>
<dbReference type="PANTHER" id="PTHR47721">
    <property type="entry name" value="OS01G0235100 PROTEIN"/>
    <property type="match status" value="1"/>
</dbReference>
<reference evidence="2 3" key="1">
    <citation type="journal article" date="2023" name="Mol. Ecol. Resour.">
        <title>Chromosome-level genome assembly of a triploid poplar Populus alba 'Berolinensis'.</title>
        <authorList>
            <person name="Chen S."/>
            <person name="Yu Y."/>
            <person name="Wang X."/>
            <person name="Wang S."/>
            <person name="Zhang T."/>
            <person name="Zhou Y."/>
            <person name="He R."/>
            <person name="Meng N."/>
            <person name="Wang Y."/>
            <person name="Liu W."/>
            <person name="Liu Z."/>
            <person name="Liu J."/>
            <person name="Guo Q."/>
            <person name="Huang H."/>
            <person name="Sederoff R.R."/>
            <person name="Wang G."/>
            <person name="Qu G."/>
            <person name="Chen S."/>
        </authorList>
    </citation>
    <scope>NUCLEOTIDE SEQUENCE [LARGE SCALE GENOMIC DNA]</scope>
    <source>
        <strain evidence="2">SC-2020</strain>
    </source>
</reference>
<gene>
    <name evidence="2" type="ORF">NC653_001033</name>
</gene>
<accession>A0AAD6RKE4</accession>
<sequence length="290" mass="31552">MAIALVSVPTPHQTICTRRSYTYSNSWFHSSATTLIKYPSKPIIIPLSSSSTSSTSVVEDGPPPPPPSDALPTTEDVDKLPLSGCKGCGREEIEKGCNGEGRIQGGIATVPGFGWWPIKAYRPCPGFLASGGRYRRQGQSMDEVAFGREQKETPVGISGEGETRYRPTDNCVLVKSCWNLKDELALLLKNLTNSSRLHFSNPRVHKALRGRSQAHFRVHLSFVALVPILIHSIMPNIAGRKGKIQGDLGGNSLESDRLDHSSTGNGEQVEIYIVGTTGCGFELELLLQYC</sequence>
<dbReference type="PANTHER" id="PTHR47721:SF2">
    <property type="entry name" value="OS01G0235100 PROTEIN"/>
    <property type="match status" value="1"/>
</dbReference>
<evidence type="ECO:0000313" key="3">
    <source>
        <dbReference type="Proteomes" id="UP001164929"/>
    </source>
</evidence>
<protein>
    <submittedName>
        <fullName evidence="2">Uncharacterized protein</fullName>
    </submittedName>
</protein>
<evidence type="ECO:0000313" key="2">
    <source>
        <dbReference type="EMBL" id="KAJ7010459.1"/>
    </source>
</evidence>
<name>A0AAD6RKE4_9ROSI</name>
<dbReference type="Proteomes" id="UP001164929">
    <property type="component" value="Chromosome 1"/>
</dbReference>
<comment type="caution">
    <text evidence="2">The sequence shown here is derived from an EMBL/GenBank/DDBJ whole genome shotgun (WGS) entry which is preliminary data.</text>
</comment>
<keyword evidence="3" id="KW-1185">Reference proteome</keyword>
<evidence type="ECO:0000256" key="1">
    <source>
        <dbReference type="SAM" id="MobiDB-lite"/>
    </source>
</evidence>
<feature type="region of interest" description="Disordered" evidence="1">
    <location>
        <begin position="49"/>
        <end position="76"/>
    </location>
</feature>
<organism evidence="2 3">
    <name type="scientific">Populus alba x Populus x berolinensis</name>
    <dbReference type="NCBI Taxonomy" id="444605"/>
    <lineage>
        <taxon>Eukaryota</taxon>
        <taxon>Viridiplantae</taxon>
        <taxon>Streptophyta</taxon>
        <taxon>Embryophyta</taxon>
        <taxon>Tracheophyta</taxon>
        <taxon>Spermatophyta</taxon>
        <taxon>Magnoliopsida</taxon>
        <taxon>eudicotyledons</taxon>
        <taxon>Gunneridae</taxon>
        <taxon>Pentapetalae</taxon>
        <taxon>rosids</taxon>
        <taxon>fabids</taxon>
        <taxon>Malpighiales</taxon>
        <taxon>Salicaceae</taxon>
        <taxon>Saliceae</taxon>
        <taxon>Populus</taxon>
    </lineage>
</organism>
<dbReference type="EMBL" id="JAQIZT010000001">
    <property type="protein sequence ID" value="KAJ7010459.1"/>
    <property type="molecule type" value="Genomic_DNA"/>
</dbReference>
<dbReference type="GO" id="GO:0009507">
    <property type="term" value="C:chloroplast"/>
    <property type="evidence" value="ECO:0007669"/>
    <property type="project" value="TreeGrafter"/>
</dbReference>
<dbReference type="AlphaFoldDB" id="A0AAD6RKE4"/>